<dbReference type="InterPro" id="IPR035965">
    <property type="entry name" value="PAS-like_dom_sf"/>
</dbReference>
<dbReference type="PROSITE" id="PS50112">
    <property type="entry name" value="PAS"/>
    <property type="match status" value="1"/>
</dbReference>
<dbReference type="RefSeq" id="WP_092894321.1">
    <property type="nucleotide sequence ID" value="NZ_CAXBKE010000020.1"/>
</dbReference>
<evidence type="ECO:0000256" key="5">
    <source>
        <dbReference type="ARBA" id="ARBA00022777"/>
    </source>
</evidence>
<dbReference type="OrthoDB" id="890870at2"/>
<dbReference type="EMBL" id="FOKK01000001">
    <property type="protein sequence ID" value="SFA76268.1"/>
    <property type="molecule type" value="Genomic_DNA"/>
</dbReference>
<accession>A0A1I0VJ94</accession>
<evidence type="ECO:0000313" key="8">
    <source>
        <dbReference type="EMBL" id="SFA76268.1"/>
    </source>
</evidence>
<evidence type="ECO:0000256" key="4">
    <source>
        <dbReference type="ARBA" id="ARBA00022679"/>
    </source>
</evidence>
<dbReference type="PROSITE" id="PS50109">
    <property type="entry name" value="HIS_KIN"/>
    <property type="match status" value="1"/>
</dbReference>
<dbReference type="InterPro" id="IPR013655">
    <property type="entry name" value="PAS_fold_3"/>
</dbReference>
<dbReference type="CDD" id="cd00130">
    <property type="entry name" value="PAS"/>
    <property type="match status" value="1"/>
</dbReference>
<dbReference type="InterPro" id="IPR000014">
    <property type="entry name" value="PAS"/>
</dbReference>
<dbReference type="InterPro" id="IPR004358">
    <property type="entry name" value="Sig_transdc_His_kin-like_C"/>
</dbReference>
<dbReference type="PANTHER" id="PTHR43304">
    <property type="entry name" value="PHYTOCHROME-LIKE PROTEIN CPH1"/>
    <property type="match status" value="1"/>
</dbReference>
<evidence type="ECO:0000313" key="9">
    <source>
        <dbReference type="Proteomes" id="UP000198790"/>
    </source>
</evidence>
<evidence type="ECO:0000256" key="2">
    <source>
        <dbReference type="ARBA" id="ARBA00012438"/>
    </source>
</evidence>
<protein>
    <recommendedName>
        <fullName evidence="2">histidine kinase</fullName>
        <ecNumber evidence="2">2.7.13.3</ecNumber>
    </recommendedName>
</protein>
<dbReference type="SMART" id="SM00091">
    <property type="entry name" value="PAS"/>
    <property type="match status" value="1"/>
</dbReference>
<keyword evidence="9" id="KW-1185">Reference proteome</keyword>
<dbReference type="Proteomes" id="UP000198790">
    <property type="component" value="Unassembled WGS sequence"/>
</dbReference>
<dbReference type="NCBIfam" id="TIGR00229">
    <property type="entry name" value="sensory_box"/>
    <property type="match status" value="1"/>
</dbReference>
<dbReference type="GO" id="GO:0000155">
    <property type="term" value="F:phosphorelay sensor kinase activity"/>
    <property type="evidence" value="ECO:0007669"/>
    <property type="project" value="InterPro"/>
</dbReference>
<dbReference type="Pfam" id="PF08447">
    <property type="entry name" value="PAS_3"/>
    <property type="match status" value="1"/>
</dbReference>
<comment type="catalytic activity">
    <reaction evidence="1">
        <text>ATP + protein L-histidine = ADP + protein N-phospho-L-histidine.</text>
        <dbReference type="EC" id="2.7.13.3"/>
    </reaction>
</comment>
<evidence type="ECO:0000259" key="7">
    <source>
        <dbReference type="PROSITE" id="PS50112"/>
    </source>
</evidence>
<organism evidence="8 9">
    <name type="scientific">Algoriphagus aquimarinus</name>
    <dbReference type="NCBI Taxonomy" id="237018"/>
    <lineage>
        <taxon>Bacteria</taxon>
        <taxon>Pseudomonadati</taxon>
        <taxon>Bacteroidota</taxon>
        <taxon>Cytophagia</taxon>
        <taxon>Cytophagales</taxon>
        <taxon>Cyclobacteriaceae</taxon>
        <taxon>Algoriphagus</taxon>
    </lineage>
</organism>
<keyword evidence="5" id="KW-0418">Kinase</keyword>
<proteinExistence type="predicted"/>
<gene>
    <name evidence="8" type="ORF">SAMN04489723_101216</name>
</gene>
<dbReference type="InterPro" id="IPR052162">
    <property type="entry name" value="Sensor_kinase/Photoreceptor"/>
</dbReference>
<dbReference type="InterPro" id="IPR036890">
    <property type="entry name" value="HATPase_C_sf"/>
</dbReference>
<dbReference type="Pfam" id="PF02518">
    <property type="entry name" value="HATPase_c"/>
    <property type="match status" value="1"/>
</dbReference>
<dbReference type="InterPro" id="IPR003594">
    <property type="entry name" value="HATPase_dom"/>
</dbReference>
<evidence type="ECO:0000259" key="6">
    <source>
        <dbReference type="PROSITE" id="PS50109"/>
    </source>
</evidence>
<dbReference type="STRING" id="237018.SAMN04489723_101216"/>
<feature type="domain" description="PAS" evidence="7">
    <location>
        <begin position="4"/>
        <end position="74"/>
    </location>
</feature>
<dbReference type="SUPFAM" id="SSF55785">
    <property type="entry name" value="PYP-like sensor domain (PAS domain)"/>
    <property type="match status" value="1"/>
</dbReference>
<keyword evidence="4" id="KW-0808">Transferase</keyword>
<sequence length="359" mass="41395">MNTDFSQYDIFFELTPDLVCIAGFDGYFKKINPAVKEVLGYSYEELYSNPIHHFIYQEDKENTAKERSELLKSTPLVNFENRYVTKSGEIVWLSWTSQPVTKDQIIFAIARNITQKKELEADRNSLLTNLTEINKDLRHIGHMTSHDLRSPVNNLLSIYELIDYSKITDKETLELMEIFKMSCEDLRDKLNVYSKELREKQSLYIPFKEIDLQKLVKKVSKSIYSLLKNSKATVVTDFDELPKITSNSTYLESIFLNLTTNSIKYKKAGADPVITISCKRVEGKIHLTFSDNGLGFDLEKVKDKLFGFQQTFHRNEDSRGIGLYLVYNHVQSLGGTIEVESKVGEGTTFRIILNSQELQ</sequence>
<dbReference type="SUPFAM" id="SSF55874">
    <property type="entry name" value="ATPase domain of HSP90 chaperone/DNA topoisomerase II/histidine kinase"/>
    <property type="match status" value="1"/>
</dbReference>
<name>A0A1I0VJ94_9BACT</name>
<dbReference type="Gene3D" id="3.30.450.20">
    <property type="entry name" value="PAS domain"/>
    <property type="match status" value="1"/>
</dbReference>
<dbReference type="InterPro" id="IPR036097">
    <property type="entry name" value="HisK_dim/P_sf"/>
</dbReference>
<feature type="domain" description="Histidine kinase" evidence="6">
    <location>
        <begin position="143"/>
        <end position="357"/>
    </location>
</feature>
<evidence type="ECO:0000256" key="3">
    <source>
        <dbReference type="ARBA" id="ARBA00022553"/>
    </source>
</evidence>
<keyword evidence="3" id="KW-0597">Phosphoprotein</keyword>
<reference evidence="8 9" key="1">
    <citation type="submission" date="2016-10" db="EMBL/GenBank/DDBJ databases">
        <authorList>
            <person name="de Groot N.N."/>
        </authorList>
    </citation>
    <scope>NUCLEOTIDE SEQUENCE [LARGE SCALE GENOMIC DNA]</scope>
    <source>
        <strain evidence="8 9">DSM 23399</strain>
    </source>
</reference>
<dbReference type="SMART" id="SM00387">
    <property type="entry name" value="HATPase_c"/>
    <property type="match status" value="1"/>
</dbReference>
<dbReference type="PANTHER" id="PTHR43304:SF1">
    <property type="entry name" value="PAC DOMAIN-CONTAINING PROTEIN"/>
    <property type="match status" value="1"/>
</dbReference>
<dbReference type="PRINTS" id="PR00344">
    <property type="entry name" value="BCTRLSENSOR"/>
</dbReference>
<dbReference type="AlphaFoldDB" id="A0A1I0VJ94"/>
<dbReference type="SUPFAM" id="SSF47384">
    <property type="entry name" value="Homodimeric domain of signal transducing histidine kinase"/>
    <property type="match status" value="1"/>
</dbReference>
<dbReference type="EC" id="2.7.13.3" evidence="2"/>
<evidence type="ECO:0000256" key="1">
    <source>
        <dbReference type="ARBA" id="ARBA00000085"/>
    </source>
</evidence>
<dbReference type="Gene3D" id="3.30.565.10">
    <property type="entry name" value="Histidine kinase-like ATPase, C-terminal domain"/>
    <property type="match status" value="1"/>
</dbReference>
<dbReference type="InterPro" id="IPR005467">
    <property type="entry name" value="His_kinase_dom"/>
</dbReference>